<keyword evidence="4" id="KW-1185">Reference proteome</keyword>
<feature type="compositionally biased region" description="Basic and acidic residues" evidence="1">
    <location>
        <begin position="33"/>
        <end position="46"/>
    </location>
</feature>
<dbReference type="EMBL" id="JAQIZZ010000008">
    <property type="protein sequence ID" value="KAJ5526472.1"/>
    <property type="molecule type" value="Genomic_DNA"/>
</dbReference>
<reference evidence="3 4" key="1">
    <citation type="journal article" date="2023" name="IMA Fungus">
        <title>Comparative genomic study of the Penicillium genus elucidates a diverse pangenome and 15 lateral gene transfer events.</title>
        <authorList>
            <person name="Petersen C."/>
            <person name="Sorensen T."/>
            <person name="Nielsen M.R."/>
            <person name="Sondergaard T.E."/>
            <person name="Sorensen J.L."/>
            <person name="Fitzpatrick D.A."/>
            <person name="Frisvad J.C."/>
            <person name="Nielsen K.L."/>
        </authorList>
    </citation>
    <scope>NUCLEOTIDE SEQUENCE [LARGE SCALE GENOMIC DNA]</scope>
    <source>
        <strain evidence="3 4">IBT 35679</strain>
    </source>
</reference>
<evidence type="ECO:0000256" key="2">
    <source>
        <dbReference type="SAM" id="SignalP"/>
    </source>
</evidence>
<keyword evidence="2" id="KW-0732">Signal</keyword>
<protein>
    <recommendedName>
        <fullName evidence="5">Secreted protein</fullName>
    </recommendedName>
</protein>
<comment type="caution">
    <text evidence="3">The sequence shown here is derived from an EMBL/GenBank/DDBJ whole genome shotgun (WGS) entry which is preliminary data.</text>
</comment>
<evidence type="ECO:0000313" key="3">
    <source>
        <dbReference type="EMBL" id="KAJ5526472.1"/>
    </source>
</evidence>
<name>A0AAD6CQM5_9EURO</name>
<evidence type="ECO:0008006" key="5">
    <source>
        <dbReference type="Google" id="ProtNLM"/>
    </source>
</evidence>
<organism evidence="3 4">
    <name type="scientific">Penicillium frequentans</name>
    <dbReference type="NCBI Taxonomy" id="3151616"/>
    <lineage>
        <taxon>Eukaryota</taxon>
        <taxon>Fungi</taxon>
        <taxon>Dikarya</taxon>
        <taxon>Ascomycota</taxon>
        <taxon>Pezizomycotina</taxon>
        <taxon>Eurotiomycetes</taxon>
        <taxon>Eurotiomycetidae</taxon>
        <taxon>Eurotiales</taxon>
        <taxon>Aspergillaceae</taxon>
        <taxon>Penicillium</taxon>
    </lineage>
</organism>
<dbReference type="AlphaFoldDB" id="A0AAD6CQM5"/>
<evidence type="ECO:0000313" key="4">
    <source>
        <dbReference type="Proteomes" id="UP001220324"/>
    </source>
</evidence>
<sequence>MKSPLYLLTILLPLATEIVIASPTADFEDTDTLEERDRGGGGKFGDKSNACRIQHPYWYWKYPCDSSDKFGRENTGGQWNAICRYKNWYKTKKGWVHDFDKPNNCHGNWEHQQCPSPTFG</sequence>
<proteinExistence type="predicted"/>
<feature type="chain" id="PRO_5042098634" description="Secreted protein" evidence="2">
    <location>
        <begin position="22"/>
        <end position="120"/>
    </location>
</feature>
<feature type="region of interest" description="Disordered" evidence="1">
    <location>
        <begin position="29"/>
        <end position="48"/>
    </location>
</feature>
<feature type="signal peptide" evidence="2">
    <location>
        <begin position="1"/>
        <end position="21"/>
    </location>
</feature>
<gene>
    <name evidence="3" type="ORF">N7494_013122</name>
</gene>
<evidence type="ECO:0000256" key="1">
    <source>
        <dbReference type="SAM" id="MobiDB-lite"/>
    </source>
</evidence>
<accession>A0AAD6CQM5</accession>
<dbReference type="Proteomes" id="UP001220324">
    <property type="component" value="Unassembled WGS sequence"/>
</dbReference>